<evidence type="ECO:0000313" key="1">
    <source>
        <dbReference type="EMBL" id="KHG02665.1"/>
    </source>
</evidence>
<comment type="caution">
    <text evidence="1">The sequence shown here is derived from an EMBL/GenBank/DDBJ whole genome shotgun (WGS) entry which is preliminary data.</text>
</comment>
<dbReference type="AlphaFoldDB" id="A0A0B0MPG1"/>
<proteinExistence type="predicted"/>
<dbReference type="EMBL" id="JRRC01285306">
    <property type="protein sequence ID" value="KHG02665.1"/>
    <property type="molecule type" value="Genomic_DNA"/>
</dbReference>
<dbReference type="Proteomes" id="UP000032142">
    <property type="component" value="Unassembled WGS sequence"/>
</dbReference>
<sequence length="66" mass="7547">MCCGYPIAYVSRPYFECSTGSSKGSSMSNLNEYVKDEKVSHYVQVAQRRQASSGIERRRRLNHTIN</sequence>
<evidence type="ECO:0000313" key="2">
    <source>
        <dbReference type="Proteomes" id="UP000032142"/>
    </source>
</evidence>
<organism evidence="1 2">
    <name type="scientific">Gossypium arboreum</name>
    <name type="common">Tree cotton</name>
    <name type="synonym">Gossypium nanking</name>
    <dbReference type="NCBI Taxonomy" id="29729"/>
    <lineage>
        <taxon>Eukaryota</taxon>
        <taxon>Viridiplantae</taxon>
        <taxon>Streptophyta</taxon>
        <taxon>Embryophyta</taxon>
        <taxon>Tracheophyta</taxon>
        <taxon>Spermatophyta</taxon>
        <taxon>Magnoliopsida</taxon>
        <taxon>eudicotyledons</taxon>
        <taxon>Gunneridae</taxon>
        <taxon>Pentapetalae</taxon>
        <taxon>rosids</taxon>
        <taxon>malvids</taxon>
        <taxon>Malvales</taxon>
        <taxon>Malvaceae</taxon>
        <taxon>Malvoideae</taxon>
        <taxon>Gossypium</taxon>
    </lineage>
</organism>
<name>A0A0B0MPG1_GOSAR</name>
<keyword evidence="2" id="KW-1185">Reference proteome</keyword>
<reference evidence="2" key="1">
    <citation type="submission" date="2014-09" db="EMBL/GenBank/DDBJ databases">
        <authorList>
            <person name="Mudge J."/>
            <person name="Ramaraj T."/>
            <person name="Lindquist I.E."/>
            <person name="Bharti A.K."/>
            <person name="Sundararajan A."/>
            <person name="Cameron C.T."/>
            <person name="Woodward J.E."/>
            <person name="May G.D."/>
            <person name="Brubaker C."/>
            <person name="Broadhvest J."/>
            <person name="Wilkins T.A."/>
        </authorList>
    </citation>
    <scope>NUCLEOTIDE SEQUENCE</scope>
    <source>
        <strain evidence="2">cv. AKA8401</strain>
    </source>
</reference>
<protein>
    <submittedName>
        <fullName evidence="1">Uncharacterized protein</fullName>
    </submittedName>
</protein>
<accession>A0A0B0MPG1</accession>
<gene>
    <name evidence="1" type="ORF">F383_26075</name>
</gene>